<accession>S4TFA6</accession>
<name>S4TFA6_9VIRU</name>
<protein>
    <submittedName>
        <fullName evidence="1">Uncharacterized protein</fullName>
    </submittedName>
</protein>
<organism evidence="1">
    <name type="scientific">uncultured marine virus</name>
    <dbReference type="NCBI Taxonomy" id="186617"/>
    <lineage>
        <taxon>Viruses</taxon>
        <taxon>environmental samples</taxon>
    </lineage>
</organism>
<sequence length="175" mass="18878">MAKKSDSFFIRAQVTVSGVTYGQTEIDLGSFVNLGVSKSTLLRIHNVQAQYLDNSDPSAMIYYDGGIPGGKLTWQLTTQTQSALIGGRRQVIHHRTGRYSQASTTGVLVQNADDTADMNPQEWQQGYLIGVETLFLGADSSATWDSGDVDINVVLECTLENATQASATALALSQQ</sequence>
<dbReference type="EMBL" id="JX904220">
    <property type="protein sequence ID" value="AGA18302.1"/>
    <property type="molecule type" value="Genomic_DNA"/>
</dbReference>
<proteinExistence type="predicted"/>
<evidence type="ECO:0000313" key="1">
    <source>
        <dbReference type="EMBL" id="AGA18302.1"/>
    </source>
</evidence>
<reference evidence="1" key="1">
    <citation type="journal article" date="2013" name="ISME J.">
        <title>Previously unknown and highly divergent ssDNA viruses populate the oceans.</title>
        <authorList>
            <person name="Labonte J.M."/>
            <person name="Suttle C.A."/>
        </authorList>
    </citation>
    <scope>NUCLEOTIDE SEQUENCE</scope>
</reference>